<reference evidence="2 3" key="1">
    <citation type="journal article" date="2024" name="G3 (Bethesda)">
        <title>Genome assembly of Hibiscus sabdariffa L. provides insights into metabolisms of medicinal natural products.</title>
        <authorList>
            <person name="Kim T."/>
        </authorList>
    </citation>
    <scope>NUCLEOTIDE SEQUENCE [LARGE SCALE GENOMIC DNA]</scope>
    <source>
        <strain evidence="2">TK-2024</strain>
        <tissue evidence="2">Old leaves</tissue>
    </source>
</reference>
<sequence>MDPGCWWIIAGVENEVDVNVNESLDGGVDARSVMESSRPTRQGMESRKGDPVTPHVVALKEFIPSAAYLASNPGDHTTVAIMKSLLHGKGNTGVQIGKSHGVVSRSFKENLRHGIKGSKWDRQVSNELDFLGHDLAEDASTSAMVSGISARTISYSMELSSDEDVMEVSYGVANDAEDPESAQ</sequence>
<gene>
    <name evidence="2" type="ORF">V6N12_025576</name>
</gene>
<accession>A0ABR2CJL3</accession>
<organism evidence="2 3">
    <name type="scientific">Hibiscus sabdariffa</name>
    <name type="common">roselle</name>
    <dbReference type="NCBI Taxonomy" id="183260"/>
    <lineage>
        <taxon>Eukaryota</taxon>
        <taxon>Viridiplantae</taxon>
        <taxon>Streptophyta</taxon>
        <taxon>Embryophyta</taxon>
        <taxon>Tracheophyta</taxon>
        <taxon>Spermatophyta</taxon>
        <taxon>Magnoliopsida</taxon>
        <taxon>eudicotyledons</taxon>
        <taxon>Gunneridae</taxon>
        <taxon>Pentapetalae</taxon>
        <taxon>rosids</taxon>
        <taxon>malvids</taxon>
        <taxon>Malvales</taxon>
        <taxon>Malvaceae</taxon>
        <taxon>Malvoideae</taxon>
        <taxon>Hibiscus</taxon>
    </lineage>
</organism>
<dbReference type="EMBL" id="JBBPBM010000051">
    <property type="protein sequence ID" value="KAK8519541.1"/>
    <property type="molecule type" value="Genomic_DNA"/>
</dbReference>
<protein>
    <submittedName>
        <fullName evidence="2">Uncharacterized protein</fullName>
    </submittedName>
</protein>
<name>A0ABR2CJL3_9ROSI</name>
<keyword evidence="3" id="KW-1185">Reference proteome</keyword>
<proteinExistence type="predicted"/>
<evidence type="ECO:0000313" key="2">
    <source>
        <dbReference type="EMBL" id="KAK8519541.1"/>
    </source>
</evidence>
<feature type="region of interest" description="Disordered" evidence="1">
    <location>
        <begin position="31"/>
        <end position="51"/>
    </location>
</feature>
<evidence type="ECO:0000313" key="3">
    <source>
        <dbReference type="Proteomes" id="UP001472677"/>
    </source>
</evidence>
<evidence type="ECO:0000256" key="1">
    <source>
        <dbReference type="SAM" id="MobiDB-lite"/>
    </source>
</evidence>
<comment type="caution">
    <text evidence="2">The sequence shown here is derived from an EMBL/GenBank/DDBJ whole genome shotgun (WGS) entry which is preliminary data.</text>
</comment>
<dbReference type="Proteomes" id="UP001472677">
    <property type="component" value="Unassembled WGS sequence"/>
</dbReference>